<dbReference type="PANTHER" id="PTHR13914:SF0">
    <property type="entry name" value="PROLINE DEHYDROGENASE 1, MITOCHONDRIAL"/>
    <property type="match status" value="1"/>
</dbReference>
<feature type="domain" description="EF-hand" evidence="6">
    <location>
        <begin position="751"/>
        <end position="786"/>
    </location>
</feature>
<dbReference type="SUPFAM" id="SSF47473">
    <property type="entry name" value="EF-hand"/>
    <property type="match status" value="2"/>
</dbReference>
<evidence type="ECO:0000313" key="8">
    <source>
        <dbReference type="Proteomes" id="UP000591131"/>
    </source>
</evidence>
<dbReference type="PROSITE" id="PS50222">
    <property type="entry name" value="EF_HAND_2"/>
    <property type="match status" value="2"/>
</dbReference>
<dbReference type="EC" id="1.5.5.2" evidence="2"/>
<dbReference type="PROSITE" id="PS00018">
    <property type="entry name" value="EF_HAND_1"/>
    <property type="match status" value="1"/>
</dbReference>
<gene>
    <name evidence="7" type="ORF">FOL47_009297</name>
</gene>
<dbReference type="InterPro" id="IPR011992">
    <property type="entry name" value="EF-hand-dom_pair"/>
</dbReference>
<keyword evidence="3" id="KW-0106">Calcium</keyword>
<evidence type="ECO:0000256" key="4">
    <source>
        <dbReference type="ARBA" id="ARBA00023002"/>
    </source>
</evidence>
<organism evidence="7 8">
    <name type="scientific">Perkinsus chesapeaki</name>
    <name type="common">Clam parasite</name>
    <name type="synonym">Perkinsus andrewsi</name>
    <dbReference type="NCBI Taxonomy" id="330153"/>
    <lineage>
        <taxon>Eukaryota</taxon>
        <taxon>Sar</taxon>
        <taxon>Alveolata</taxon>
        <taxon>Perkinsozoa</taxon>
        <taxon>Perkinsea</taxon>
        <taxon>Perkinsida</taxon>
        <taxon>Perkinsidae</taxon>
        <taxon>Perkinsus</taxon>
    </lineage>
</organism>
<evidence type="ECO:0000256" key="3">
    <source>
        <dbReference type="ARBA" id="ARBA00022837"/>
    </source>
</evidence>
<feature type="domain" description="EF-hand" evidence="6">
    <location>
        <begin position="251"/>
        <end position="286"/>
    </location>
</feature>
<evidence type="ECO:0000256" key="5">
    <source>
        <dbReference type="ARBA" id="ARBA00023062"/>
    </source>
</evidence>
<comment type="similarity">
    <text evidence="1">Belongs to the proline oxidase family.</text>
</comment>
<keyword evidence="4" id="KW-0560">Oxidoreductase</keyword>
<protein>
    <recommendedName>
        <fullName evidence="2">proline dehydrogenase</fullName>
        <ecNumber evidence="2">1.5.5.2</ecNumber>
    </recommendedName>
</protein>
<proteinExistence type="inferred from homology"/>
<evidence type="ECO:0000259" key="6">
    <source>
        <dbReference type="PROSITE" id="PS50222"/>
    </source>
</evidence>
<dbReference type="InterPro" id="IPR018247">
    <property type="entry name" value="EF_Hand_1_Ca_BS"/>
</dbReference>
<reference evidence="7 8" key="1">
    <citation type="submission" date="2020-04" db="EMBL/GenBank/DDBJ databases">
        <title>Perkinsus chesapeaki whole genome sequence.</title>
        <authorList>
            <person name="Bogema D.R."/>
        </authorList>
    </citation>
    <scope>NUCLEOTIDE SEQUENCE [LARGE SCALE GENOMIC DNA]</scope>
    <source>
        <strain evidence="7">ATCC PRA-425</strain>
    </source>
</reference>
<evidence type="ECO:0000313" key="7">
    <source>
        <dbReference type="EMBL" id="KAF4674388.1"/>
    </source>
</evidence>
<dbReference type="InterPro" id="IPR015659">
    <property type="entry name" value="Proline_oxidase"/>
</dbReference>
<dbReference type="GO" id="GO:0005739">
    <property type="term" value="C:mitochondrion"/>
    <property type="evidence" value="ECO:0007669"/>
    <property type="project" value="TreeGrafter"/>
</dbReference>
<keyword evidence="5" id="KW-0642">Proline metabolism</keyword>
<evidence type="ECO:0000256" key="2">
    <source>
        <dbReference type="ARBA" id="ARBA00012695"/>
    </source>
</evidence>
<name>A0A7J6MS02_PERCH</name>
<sequence>MLRRLLPAAHHLLRPRLYASELSRPLVLQSARRFSSAPKSFEFNLDDSKTAFQWKSTGEVFRGWLVLKLCTYNFVIRNAETLYRTSRRLLGEGITNGIVRRTLFAHFCGGENEREIVPRLRKLQEAGVAAILDPVDEADISKTVPSSDMMGPSAPDRSDTMQARIFDYEGEKRCDSRVALVETAISTVHSAVEGRGIAAIKVSAMGAPVLLERMSNAIRELQAFYGRLCEGPACVLSYEEFSKGWLAMHDVDEEEIKRRFDKLDHNGDGTIDLIDWINSMTLMDLSEIVQKCRSRGPLSEAALTQDELQLMRAMLKRVDAVCKAAYDSKVKLLIDAEWTAIQPAIDNVATNMMRKYNNDENRGPIVYNTYQTYLKDTYQRVHRDIEMANRAVVRGAYIVSERANAEKEGRESPVCDTYEATTASYHSVIEDLLDHPSQPSMIIASHNADTVEFAVRKLHEMSSPMRRDNVMFAQLYGMADPITYILAKEGYRAVLPLRLCSRASYGSLMLSAVVRNGSLGACLLAAPSLRHFSTVRPHPLRFDNPEVAFRTKSTMEVFRGLVVLKLCTFNTIVKNAEMLYKTSQTVLGSSITNWALKKTFFAHFCAGETEKDIAPTMKKLRETGVGGILDYAAEAELSAQSKKPDAMGDAPDRTDFMHARVYDYEGEKKCDARVRVFETALLAVHNTTPEEGFAAIKLSALGAPVLLERISTAMVEMSAFYERLGGKGDGGELTYDDFKKGWLNFFNEPVGGEQEIRRTFDKLDVYHDGSIDLVDWTCSMTLVDMSEMVKECKEHGPLYHAALDEEELELMKAMLHRVDMICEKAYNLGVKIMIDAEWTAIQPAIDNVVVHMMRKYNRDAEKGPIVFNTFQTYLKDARFRVNHHMKMAEREGYQFACKVVRGAYMVSERLKAENENRDPPVFDTYDETTASCHAVIEDLINHPTEPSIMVATHNEDTVNFTVKTVQECADPEKRQERVYFGQLLGMSDPITFVLAENGYKAYKYVPYGPVKDVVPYLIRRTQENSTLLGTPAVAEERRMLFTEFKRRIFRREHARKIDS</sequence>
<dbReference type="InterPro" id="IPR002048">
    <property type="entry name" value="EF_hand_dom"/>
</dbReference>
<comment type="caution">
    <text evidence="7">The sequence shown here is derived from an EMBL/GenBank/DDBJ whole genome shotgun (WGS) entry which is preliminary data.</text>
</comment>
<evidence type="ECO:0000256" key="1">
    <source>
        <dbReference type="ARBA" id="ARBA00005869"/>
    </source>
</evidence>
<dbReference type="Proteomes" id="UP000591131">
    <property type="component" value="Unassembled WGS sequence"/>
</dbReference>
<dbReference type="GO" id="GO:0004657">
    <property type="term" value="F:proline dehydrogenase activity"/>
    <property type="evidence" value="ECO:0007669"/>
    <property type="project" value="UniProtKB-EC"/>
</dbReference>
<dbReference type="OrthoDB" id="5464at2759"/>
<dbReference type="PANTHER" id="PTHR13914">
    <property type="entry name" value="PROLINE OXIDASE"/>
    <property type="match status" value="1"/>
</dbReference>
<dbReference type="InterPro" id="IPR029041">
    <property type="entry name" value="FAD-linked_oxidoreductase-like"/>
</dbReference>
<dbReference type="InterPro" id="IPR002872">
    <property type="entry name" value="Proline_DH_dom"/>
</dbReference>
<dbReference type="SUPFAM" id="SSF51730">
    <property type="entry name" value="FAD-linked oxidoreductase"/>
    <property type="match status" value="2"/>
</dbReference>
<dbReference type="Pfam" id="PF01619">
    <property type="entry name" value="Pro_dh"/>
    <property type="match status" value="2"/>
</dbReference>
<keyword evidence="8" id="KW-1185">Reference proteome</keyword>
<dbReference type="AlphaFoldDB" id="A0A7J6MS02"/>
<dbReference type="GO" id="GO:0005509">
    <property type="term" value="F:calcium ion binding"/>
    <property type="evidence" value="ECO:0007669"/>
    <property type="project" value="InterPro"/>
</dbReference>
<dbReference type="EMBL" id="JAAPAO010000064">
    <property type="protein sequence ID" value="KAF4674388.1"/>
    <property type="molecule type" value="Genomic_DNA"/>
</dbReference>
<dbReference type="GO" id="GO:0071949">
    <property type="term" value="F:FAD binding"/>
    <property type="evidence" value="ECO:0007669"/>
    <property type="project" value="TreeGrafter"/>
</dbReference>
<dbReference type="Gene3D" id="3.20.20.220">
    <property type="match status" value="4"/>
</dbReference>
<accession>A0A7J6MS02</accession>
<dbReference type="GO" id="GO:0010133">
    <property type="term" value="P:L-proline catabolic process to L-glutamate"/>
    <property type="evidence" value="ECO:0007669"/>
    <property type="project" value="TreeGrafter"/>
</dbReference>